<dbReference type="AlphaFoldDB" id="A0A2T4IK17"/>
<dbReference type="SMART" id="SM00881">
    <property type="entry name" value="CoA_binding"/>
    <property type="match status" value="1"/>
</dbReference>
<dbReference type="InterPro" id="IPR016181">
    <property type="entry name" value="Acyl_CoA_acyltransferase"/>
</dbReference>
<dbReference type="OrthoDB" id="9807426at2"/>
<gene>
    <name evidence="8" type="ORF">C8261_01395</name>
</gene>
<dbReference type="GO" id="GO:0043758">
    <property type="term" value="F:acetate-CoA ligase (ADP-forming) activity"/>
    <property type="evidence" value="ECO:0007669"/>
    <property type="project" value="InterPro"/>
</dbReference>
<comment type="similarity">
    <text evidence="4">In the N-terminal section; belongs to the acetate CoA ligase alpha subunit family.</text>
</comment>
<dbReference type="Proteomes" id="UP000241193">
    <property type="component" value="Unassembled WGS sequence"/>
</dbReference>
<keyword evidence="9" id="KW-1185">Reference proteome</keyword>
<evidence type="ECO:0000256" key="5">
    <source>
        <dbReference type="PROSITE-ProRule" id="PRU00409"/>
    </source>
</evidence>
<dbReference type="GO" id="GO:0005524">
    <property type="term" value="F:ATP binding"/>
    <property type="evidence" value="ECO:0007669"/>
    <property type="project" value="UniProtKB-UniRule"/>
</dbReference>
<organism evidence="8 9">
    <name type="scientific">Pseudothauera lacus</name>
    <dbReference type="NCBI Taxonomy" id="2136175"/>
    <lineage>
        <taxon>Bacteria</taxon>
        <taxon>Pseudomonadati</taxon>
        <taxon>Pseudomonadota</taxon>
        <taxon>Betaproteobacteria</taxon>
        <taxon>Rhodocyclales</taxon>
        <taxon>Zoogloeaceae</taxon>
        <taxon>Pseudothauera</taxon>
    </lineage>
</organism>
<evidence type="ECO:0000259" key="6">
    <source>
        <dbReference type="PROSITE" id="PS50975"/>
    </source>
</evidence>
<name>A0A2T4IK17_9RHOO</name>
<dbReference type="InterPro" id="IPR003781">
    <property type="entry name" value="CoA-bd"/>
</dbReference>
<proteinExistence type="inferred from homology"/>
<dbReference type="Gene3D" id="3.40.630.30">
    <property type="match status" value="1"/>
</dbReference>
<comment type="caution">
    <text evidence="8">The sequence shown here is derived from an EMBL/GenBank/DDBJ whole genome shotgun (WGS) entry which is preliminary data.</text>
</comment>
<feature type="domain" description="N-acetyltransferase" evidence="7">
    <location>
        <begin position="738"/>
        <end position="895"/>
    </location>
</feature>
<dbReference type="PROSITE" id="PS51186">
    <property type="entry name" value="GNAT"/>
    <property type="match status" value="1"/>
</dbReference>
<evidence type="ECO:0000313" key="9">
    <source>
        <dbReference type="Proteomes" id="UP000241193"/>
    </source>
</evidence>
<evidence type="ECO:0000259" key="7">
    <source>
        <dbReference type="PROSITE" id="PS51186"/>
    </source>
</evidence>
<dbReference type="InterPro" id="IPR013815">
    <property type="entry name" value="ATP_grasp_subdomain_1"/>
</dbReference>
<dbReference type="SUPFAM" id="SSF52210">
    <property type="entry name" value="Succinyl-CoA synthetase domains"/>
    <property type="match status" value="2"/>
</dbReference>
<dbReference type="SUPFAM" id="SSF51735">
    <property type="entry name" value="NAD(P)-binding Rossmann-fold domains"/>
    <property type="match status" value="1"/>
</dbReference>
<dbReference type="Pfam" id="PF13380">
    <property type="entry name" value="CoA_binding_2"/>
    <property type="match status" value="1"/>
</dbReference>
<dbReference type="Pfam" id="PF00583">
    <property type="entry name" value="Acetyltransf_1"/>
    <property type="match status" value="1"/>
</dbReference>
<dbReference type="InterPro" id="IPR036291">
    <property type="entry name" value="NAD(P)-bd_dom_sf"/>
</dbReference>
<evidence type="ECO:0000256" key="4">
    <source>
        <dbReference type="ARBA" id="ARBA00060888"/>
    </source>
</evidence>
<keyword evidence="1" id="KW-0436">Ligase</keyword>
<dbReference type="InterPro" id="IPR000182">
    <property type="entry name" value="GNAT_dom"/>
</dbReference>
<reference evidence="8 9" key="2">
    <citation type="submission" date="2018-04" db="EMBL/GenBank/DDBJ databases">
        <title>Thauera lacus sp. nov., isolated from an saline lake in Inner Mongolia, China.</title>
        <authorList>
            <person name="Liang Q.-Y."/>
        </authorList>
    </citation>
    <scope>NUCLEOTIDE SEQUENCE [LARGE SCALE GENOMIC DNA]</scope>
    <source>
        <strain evidence="8 9">D20</strain>
    </source>
</reference>
<dbReference type="Pfam" id="PF13549">
    <property type="entry name" value="ATP-grasp_5"/>
    <property type="match status" value="1"/>
</dbReference>
<keyword evidence="2 5" id="KW-0547">Nucleotide-binding</keyword>
<dbReference type="SUPFAM" id="SSF56059">
    <property type="entry name" value="Glutathione synthetase ATP-binding domain-like"/>
    <property type="match status" value="1"/>
</dbReference>
<dbReference type="PANTHER" id="PTHR43334">
    <property type="entry name" value="ACETATE--COA LIGASE [ADP-FORMING]"/>
    <property type="match status" value="1"/>
</dbReference>
<keyword evidence="3 5" id="KW-0067">ATP-binding</keyword>
<evidence type="ECO:0000313" key="8">
    <source>
        <dbReference type="EMBL" id="PTD98100.1"/>
    </source>
</evidence>
<dbReference type="RefSeq" id="WP_107491860.1">
    <property type="nucleotide sequence ID" value="NZ_PZKC01000001.1"/>
</dbReference>
<sequence length="895" mass="97854">MKEKHYLSPLFEPRSVGVIGASERESSLGNVLIRNMLESAFKGRLFAINPKHESVLGVPCYKSVEEVPHRLDLAVIAVRAEKVPAIIDSCGRAGVKAVIVLSAGFSETGPRGAKLERQVVEAARRHRIRLLGPNCLGIMRPELGLNATFAHATANKGSIGLISQSGALCAAILDWAKPNNVGFSAVVSLGSSSDIDFGEVLEYMISDPRTESIFLYVEGIRDARRFMSALRGAARVKPVLLIKVGRHPNASRAILQHTGAQSGEDAVFDAALRRAGVIRLYNMGQLFAAANALFSHFRPRGNRLAIITNGGGPGVMAADRCADLDIPITEFSEGTMEKLNAALPAGWSRGNPVDILGDADVERYRKTVQAVLEGPKVDGVLVMLTPQAMTEPTAVAEAIIDLEKNADKPVVTCWMGEELVREAREKFIAAGIPTFRTPEPAVELFSHISAYYRNQKLLMQTPGSLSQLNPPSIESARLVIETALAERRKALNEMESKALLAAFRIPIAQTVVARSATEAMVLAEEIGLPVVMKIDSPSIIHKSDSGGVRLNLGSLAAVRTAYQEILDEVRKNKPDAMINGVAIEPMILKRNGRELVVGVKRDPVFGPVITFGEGGNRVEANRDLAVALPPLNNYLVQDLIRSSRVAPLLDEFRNMPAIDMAALELVLLRVSEMVCELPWIHHLEINPLIVDENGAVAVDARIVVDNIAPAADRYDHMAIHPYPSHLISKWTVPDGTAVTIRPIKPEDADLEVEFVRKLSPETKYFRFMNTMRELPPAMVARLTQIDYDREMAFLATVEEDGKEMEIGVCRYAVNPDGESCEFAVVVADEWQHRGLARRLMGILIETARNKGLAYMNGVFLSNNERMLKFVQGLGFVLSNDPEDNSVKLGVLSLQD</sequence>
<accession>A0A2T4IK17</accession>
<dbReference type="GO" id="GO:0016747">
    <property type="term" value="F:acyltransferase activity, transferring groups other than amino-acyl groups"/>
    <property type="evidence" value="ECO:0007669"/>
    <property type="project" value="InterPro"/>
</dbReference>
<dbReference type="Pfam" id="PF19045">
    <property type="entry name" value="Ligase_CoA_2"/>
    <property type="match status" value="1"/>
</dbReference>
<evidence type="ECO:0000256" key="1">
    <source>
        <dbReference type="ARBA" id="ARBA00022598"/>
    </source>
</evidence>
<protein>
    <submittedName>
        <fullName evidence="8">GNAT family N-acetyltransferase</fullName>
    </submittedName>
</protein>
<dbReference type="GO" id="GO:0046872">
    <property type="term" value="F:metal ion binding"/>
    <property type="evidence" value="ECO:0007669"/>
    <property type="project" value="InterPro"/>
</dbReference>
<dbReference type="EMBL" id="PZKC01000001">
    <property type="protein sequence ID" value="PTD98100.1"/>
    <property type="molecule type" value="Genomic_DNA"/>
</dbReference>
<keyword evidence="8" id="KW-0808">Transferase</keyword>
<dbReference type="Gene3D" id="3.30.1490.20">
    <property type="entry name" value="ATP-grasp fold, A domain"/>
    <property type="match status" value="1"/>
</dbReference>
<reference evidence="8 9" key="1">
    <citation type="submission" date="2018-03" db="EMBL/GenBank/DDBJ databases">
        <authorList>
            <person name="Keele B.F."/>
        </authorList>
    </citation>
    <scope>NUCLEOTIDE SEQUENCE [LARGE SCALE GENOMIC DNA]</scope>
    <source>
        <strain evidence="8 9">D20</strain>
    </source>
</reference>
<dbReference type="InterPro" id="IPR011761">
    <property type="entry name" value="ATP-grasp"/>
</dbReference>
<dbReference type="PANTHER" id="PTHR43334:SF1">
    <property type="entry name" value="3-HYDROXYPROPIONATE--COA LIGASE [ADP-FORMING]"/>
    <property type="match status" value="1"/>
</dbReference>
<dbReference type="Gene3D" id="3.40.50.261">
    <property type="entry name" value="Succinyl-CoA synthetase domains"/>
    <property type="match status" value="2"/>
</dbReference>
<dbReference type="SUPFAM" id="SSF55729">
    <property type="entry name" value="Acyl-CoA N-acyltransferases (Nat)"/>
    <property type="match status" value="1"/>
</dbReference>
<evidence type="ECO:0000256" key="2">
    <source>
        <dbReference type="ARBA" id="ARBA00022741"/>
    </source>
</evidence>
<dbReference type="InterPro" id="IPR016102">
    <property type="entry name" value="Succinyl-CoA_synth-like"/>
</dbReference>
<dbReference type="InterPro" id="IPR051538">
    <property type="entry name" value="Acyl-CoA_Synth/Transferase"/>
</dbReference>
<dbReference type="InterPro" id="IPR043938">
    <property type="entry name" value="Ligase_CoA_dom"/>
</dbReference>
<feature type="domain" description="ATP-grasp" evidence="6">
    <location>
        <begin position="497"/>
        <end position="533"/>
    </location>
</feature>
<evidence type="ECO:0000256" key="3">
    <source>
        <dbReference type="ARBA" id="ARBA00022840"/>
    </source>
</evidence>
<dbReference type="PROSITE" id="PS50975">
    <property type="entry name" value="ATP_GRASP"/>
    <property type="match status" value="1"/>
</dbReference>
<dbReference type="FunFam" id="3.30.1490.20:FF:000020">
    <property type="entry name" value="Protein lysine acetyltransferase"/>
    <property type="match status" value="1"/>
</dbReference>
<dbReference type="InterPro" id="IPR032875">
    <property type="entry name" value="Succ_CoA_lig_flav_dom"/>
</dbReference>
<dbReference type="Gene3D" id="3.30.470.20">
    <property type="entry name" value="ATP-grasp fold, B domain"/>
    <property type="match status" value="1"/>
</dbReference>
<dbReference type="Gene3D" id="3.40.50.720">
    <property type="entry name" value="NAD(P)-binding Rossmann-like Domain"/>
    <property type="match status" value="1"/>
</dbReference>
<dbReference type="Pfam" id="PF13607">
    <property type="entry name" value="Succ_CoA_lig"/>
    <property type="match status" value="1"/>
</dbReference>
<dbReference type="CDD" id="cd04301">
    <property type="entry name" value="NAT_SF"/>
    <property type="match status" value="1"/>
</dbReference>